<dbReference type="SUPFAM" id="SSF56925">
    <property type="entry name" value="OMPA-like"/>
    <property type="match status" value="1"/>
</dbReference>
<dbReference type="Proteomes" id="UP000739538">
    <property type="component" value="Unassembled WGS sequence"/>
</dbReference>
<dbReference type="InterPro" id="IPR011250">
    <property type="entry name" value="OMP/PagP_B-barrel"/>
</dbReference>
<reference evidence="2" key="2">
    <citation type="journal article" date="2021" name="Microbiome">
        <title>Successional dynamics and alternative stable states in a saline activated sludge microbial community over 9 years.</title>
        <authorList>
            <person name="Wang Y."/>
            <person name="Ye J."/>
            <person name="Ju F."/>
            <person name="Liu L."/>
            <person name="Boyd J.A."/>
            <person name="Deng Y."/>
            <person name="Parks D.H."/>
            <person name="Jiang X."/>
            <person name="Yin X."/>
            <person name="Woodcroft B.J."/>
            <person name="Tyson G.W."/>
            <person name="Hugenholtz P."/>
            <person name="Polz M.F."/>
            <person name="Zhang T."/>
        </authorList>
    </citation>
    <scope>NUCLEOTIDE SEQUENCE</scope>
    <source>
        <strain evidence="2">HKST-UBA02</strain>
    </source>
</reference>
<organism evidence="2 3">
    <name type="scientific">Eiseniibacteriota bacterium</name>
    <dbReference type="NCBI Taxonomy" id="2212470"/>
    <lineage>
        <taxon>Bacteria</taxon>
        <taxon>Candidatus Eiseniibacteriota</taxon>
    </lineage>
</organism>
<sequence length="209" mass="22424">MSFVRPGMASIIAFVALLLQPTADAAASNARLGVRAGYSEMDGTLYDLDLEKGDVALFGFHVIFPFLADRLAFQIAGEGSSSELELTRDGLDDASRGKVDWQDLALYTSLRAELLPPGLLGFYVGGGVGVHLTELDEDQLVQALQDAHDDIQNELDGSSSDLEWHGLAGVGLGLGSTFEVFGEGRYRRVEGDLDRDGFAGYVGLNIRLP</sequence>
<name>A0A956SDF0_UNCEI</name>
<dbReference type="Gene3D" id="2.40.160.20">
    <property type="match status" value="1"/>
</dbReference>
<protein>
    <submittedName>
        <fullName evidence="2">Outer membrane beta-barrel protein</fullName>
    </submittedName>
</protein>
<proteinExistence type="predicted"/>
<dbReference type="AlphaFoldDB" id="A0A956SDF0"/>
<keyword evidence="1" id="KW-0732">Signal</keyword>
<accession>A0A956SDF0</accession>
<reference evidence="2" key="1">
    <citation type="submission" date="2020-04" db="EMBL/GenBank/DDBJ databases">
        <authorList>
            <person name="Zhang T."/>
        </authorList>
    </citation>
    <scope>NUCLEOTIDE SEQUENCE</scope>
    <source>
        <strain evidence="2">HKST-UBA02</strain>
    </source>
</reference>
<gene>
    <name evidence="2" type="ORF">KDA27_00515</name>
</gene>
<evidence type="ECO:0000313" key="3">
    <source>
        <dbReference type="Proteomes" id="UP000739538"/>
    </source>
</evidence>
<evidence type="ECO:0000313" key="2">
    <source>
        <dbReference type="EMBL" id="MCA9754253.1"/>
    </source>
</evidence>
<dbReference type="EMBL" id="JAGQHS010000001">
    <property type="protein sequence ID" value="MCA9754253.1"/>
    <property type="molecule type" value="Genomic_DNA"/>
</dbReference>
<feature type="chain" id="PRO_5037420737" evidence="1">
    <location>
        <begin position="26"/>
        <end position="209"/>
    </location>
</feature>
<evidence type="ECO:0000256" key="1">
    <source>
        <dbReference type="SAM" id="SignalP"/>
    </source>
</evidence>
<comment type="caution">
    <text evidence="2">The sequence shown here is derived from an EMBL/GenBank/DDBJ whole genome shotgun (WGS) entry which is preliminary data.</text>
</comment>
<feature type="signal peptide" evidence="1">
    <location>
        <begin position="1"/>
        <end position="25"/>
    </location>
</feature>